<organism evidence="9 10">
    <name type="scientific">Cytophaga hutchinsonii (strain ATCC 33406 / DSM 1761 / CIP 103989 / NBRC 15051 / NCIMB 9469 / D465)</name>
    <dbReference type="NCBI Taxonomy" id="269798"/>
    <lineage>
        <taxon>Bacteria</taxon>
        <taxon>Pseudomonadati</taxon>
        <taxon>Bacteroidota</taxon>
        <taxon>Cytophagia</taxon>
        <taxon>Cytophagales</taxon>
        <taxon>Cytophagaceae</taxon>
        <taxon>Cytophaga</taxon>
    </lineage>
</organism>
<dbReference type="GO" id="GO:0052689">
    <property type="term" value="F:carboxylic ester hydrolase activity"/>
    <property type="evidence" value="ECO:0007669"/>
    <property type="project" value="UniProtKB-KW"/>
</dbReference>
<reference evidence="9 10" key="1">
    <citation type="journal article" date="2007" name="Appl. Environ. Microbiol.">
        <title>Genome sequence of the cellulolytic gliding bacterium Cytophaga hutchinsonii.</title>
        <authorList>
            <person name="Xie G."/>
            <person name="Bruce D.C."/>
            <person name="Challacombe J.F."/>
            <person name="Chertkov O."/>
            <person name="Detter J.C."/>
            <person name="Gilna P."/>
            <person name="Han C.S."/>
            <person name="Lucas S."/>
            <person name="Misra M."/>
            <person name="Myers G.L."/>
            <person name="Richardson P."/>
            <person name="Tapia R."/>
            <person name="Thayer N."/>
            <person name="Thompson L.S."/>
            <person name="Brettin T.S."/>
            <person name="Henrissat B."/>
            <person name="Wilson D.B."/>
            <person name="McBride M.J."/>
        </authorList>
    </citation>
    <scope>NUCLEOTIDE SEQUENCE [LARGE SCALE GENOMIC DNA]</scope>
    <source>
        <strain evidence="10">ATCC 33406 / DSM 1761 / CIP 103989 / NBRC 15051 / NCIMB 9469 / D465</strain>
    </source>
</reference>
<dbReference type="SUPFAM" id="SSF49299">
    <property type="entry name" value="PKD domain"/>
    <property type="match status" value="1"/>
</dbReference>
<dbReference type="Gene3D" id="2.60.40.1190">
    <property type="match status" value="1"/>
</dbReference>
<dbReference type="EMBL" id="CP000383">
    <property type="protein sequence ID" value="ABG58510.1"/>
    <property type="molecule type" value="Genomic_DNA"/>
</dbReference>
<dbReference type="Gene3D" id="3.40.50.1820">
    <property type="entry name" value="alpha/beta hydrolase"/>
    <property type="match status" value="1"/>
</dbReference>
<feature type="domain" description="Ig-like" evidence="7">
    <location>
        <begin position="941"/>
        <end position="1015"/>
    </location>
</feature>
<evidence type="ECO:0000259" key="7">
    <source>
        <dbReference type="Pfam" id="PF19081"/>
    </source>
</evidence>
<protein>
    <submittedName>
        <fullName evidence="9">CHU large protein beta-xylosidase/endoglucanase</fullName>
        <ecNumber evidence="9">3.2.1.-</ecNumber>
    </submittedName>
</protein>
<dbReference type="GO" id="GO:0030246">
    <property type="term" value="F:carbohydrate binding"/>
    <property type="evidence" value="ECO:0007669"/>
    <property type="project" value="InterPro"/>
</dbReference>
<evidence type="ECO:0000313" key="10">
    <source>
        <dbReference type="Proteomes" id="UP000001822"/>
    </source>
</evidence>
<proteinExistence type="predicted"/>
<dbReference type="NCBIfam" id="TIGR04183">
    <property type="entry name" value="Por_Secre_tail"/>
    <property type="match status" value="1"/>
</dbReference>
<dbReference type="InterPro" id="IPR026444">
    <property type="entry name" value="Secre_tail"/>
</dbReference>
<dbReference type="Pfam" id="PF19081">
    <property type="entry name" value="Ig_7"/>
    <property type="match status" value="2"/>
</dbReference>
<dbReference type="SUPFAM" id="SSF49344">
    <property type="entry name" value="CBD9-like"/>
    <property type="match status" value="1"/>
</dbReference>
<sequence>MKIKRQIKNSILLFILNLFAATSFAQIPLVYEVENTGASCTAPPLPAVAQLPSYAMLPDPFAWSNGSGRIASFADWSCRRNEIKREIEQYEIGVKPPKPANITATYTGGVLTVRVTENGKTLTLTSNVTMPTGTGPFPVVIGMNARTGQLPTNLFNGVIQIPFNHDQVAKYTQGDRDPSYPFFQLYPNLTSNGYYSAWAWGISRLIDGIELVQAQLNADTKRIAVTGCSYAGKMALFAGAFDERIALTIAQESGGGGVNAWRVSETIGNVEKISNTNYAWFMQSLKTNFQNGNAVKLPYDHHELMAMIAPRALLVLGNPPFEWLGDESGYVSSRAAQEVWTTLGVPERFGFSFRGGHDHCSLPSASNAEVTAFVDKFLRNSTTANTNIAVHSFPNTDYNKWIAAWKGYVLPPVNTNSPAVTVTAPATNASYAEGEPITITATATPKTGTITQVEFYQGTTLLGTDAAAPYTFTWANAPAGKYQITAKATTSASHAGTSAAITVLVTKAIFQTGTAPAIDGTVDAAWSNYTAVPITNILSGTVSSAADLSGNWKAMWDATNLYVLVQVTDDVKRNDAGTDVYNDDGVEIYFDFGNNKPMAYGANDHQYTFRWNDATAAYEINGHSVAGITKGSTNTTGGYIMEVRIPWVTIGGVPAANSLHGFDVMINDDDNGAARDKKIAWTATADDTWNNPSLMGTIVLKGLDCTPPAATITATGATTVCSGTSVTLNANAGTGFTYIWKKDDTVIAGATAASYAATTSGSYTVTVTSGACAATSTATLVTVNTAPAAPTVAATVAYCQNETAAVLTATGTGLKWYTAATGGTSTNALTPETGTAGSRNYYVSQTTNGCESARAVIAVTIHALPAATITAGSPTTFCTGGSVLLTASTGTSYVWKRGATLVGTAATYTAAESGSYTVEVTNVATCKAVSTATAVTVTTAPAAPAVAATVAYCQNETAAVLTAAGSGLKWYTAATGGTSAAALIPETGTAGSRNYYVSQTTNGCESARAVIAVTIHTLPAATITASGSTAILPGGSVLLNANTGTGFAYKWFRGTTQLSIASAYEANTAGAYTVEVTNANDCKAVSAATIVTSATNQPSVITITSPLPDATIKGAITISADISDADGAITRVEFLDGTTVIGTAAAAPYTFVWNTPGAGEHSITVRVTDQNGGVTTSAPVTITSEQITTAVQSANSIQAFVYPNPSAGEVFIETETDLSTADFTVVDVLGKEVSLSAMVTGNGATVDLSNLSVGTYVLLVRDGNSILRKKITLIK</sequence>
<accession>A0A6N4SQB7</accession>
<keyword evidence="9" id="KW-0326">Glycosidase</keyword>
<keyword evidence="2 4" id="KW-0732">Signal</keyword>
<dbReference type="SUPFAM" id="SSF53474">
    <property type="entry name" value="alpha/beta-Hydrolases"/>
    <property type="match status" value="1"/>
</dbReference>
<dbReference type="CDD" id="cd09619">
    <property type="entry name" value="CBM9_like_4"/>
    <property type="match status" value="1"/>
</dbReference>
<dbReference type="Pfam" id="PF17957">
    <property type="entry name" value="Big_7"/>
    <property type="match status" value="2"/>
</dbReference>
<dbReference type="KEGG" id="chu:CHU_1238"/>
<dbReference type="Gene3D" id="2.60.40.10">
    <property type="entry name" value="Immunoglobulins"/>
    <property type="match status" value="3"/>
</dbReference>
<feature type="domain" description="Secretion system C-terminal sorting" evidence="6">
    <location>
        <begin position="1201"/>
        <end position="1271"/>
    </location>
</feature>
<feature type="chain" id="PRO_5027048226" evidence="4">
    <location>
        <begin position="26"/>
        <end position="1275"/>
    </location>
</feature>
<keyword evidence="3 9" id="KW-0378">Hydrolase</keyword>
<evidence type="ECO:0000256" key="2">
    <source>
        <dbReference type="ARBA" id="ARBA00022729"/>
    </source>
</evidence>
<evidence type="ECO:0000256" key="3">
    <source>
        <dbReference type="ARBA" id="ARBA00022801"/>
    </source>
</evidence>
<keyword evidence="10" id="KW-1185">Reference proteome</keyword>
<evidence type="ECO:0000256" key="1">
    <source>
        <dbReference type="ARBA" id="ARBA00022487"/>
    </source>
</evidence>
<feature type="domain" description="4-O-methyl-glucuronoyl methylesterase-like" evidence="8">
    <location>
        <begin position="113"/>
        <end position="344"/>
    </location>
</feature>
<dbReference type="EC" id="3.2.1.-" evidence="9"/>
<evidence type="ECO:0000259" key="6">
    <source>
        <dbReference type="Pfam" id="PF18962"/>
    </source>
</evidence>
<name>A0A6N4SQB7_CYTH3</name>
<feature type="domain" description="Carbohydrate-binding" evidence="5">
    <location>
        <begin position="518"/>
        <end position="702"/>
    </location>
</feature>
<dbReference type="InterPro" id="IPR010502">
    <property type="entry name" value="Carb-bd_dom_fam9"/>
</dbReference>
<dbReference type="InterPro" id="IPR029058">
    <property type="entry name" value="AB_hydrolase_fold"/>
</dbReference>
<dbReference type="Pfam" id="PF06452">
    <property type="entry name" value="CBM9_1"/>
    <property type="match status" value="1"/>
</dbReference>
<dbReference type="GO" id="GO:0016052">
    <property type="term" value="P:carbohydrate catabolic process"/>
    <property type="evidence" value="ECO:0007669"/>
    <property type="project" value="InterPro"/>
</dbReference>
<dbReference type="InterPro" id="IPR044023">
    <property type="entry name" value="Ig_7"/>
</dbReference>
<keyword evidence="1" id="KW-0719">Serine esterase</keyword>
<evidence type="ECO:0000313" key="9">
    <source>
        <dbReference type="EMBL" id="ABG58510.1"/>
    </source>
</evidence>
<dbReference type="InterPro" id="IPR054579">
    <property type="entry name" value="GCE-like_dom"/>
</dbReference>
<dbReference type="Pfam" id="PF18962">
    <property type="entry name" value="Por_Secre_tail"/>
    <property type="match status" value="1"/>
</dbReference>
<feature type="signal peptide" evidence="4">
    <location>
        <begin position="1"/>
        <end position="25"/>
    </location>
</feature>
<gene>
    <name evidence="9" type="ordered locus">CHU_1238</name>
</gene>
<dbReference type="InterPro" id="IPR035986">
    <property type="entry name" value="PKD_dom_sf"/>
</dbReference>
<evidence type="ECO:0000256" key="4">
    <source>
        <dbReference type="SAM" id="SignalP"/>
    </source>
</evidence>
<evidence type="ECO:0000259" key="8">
    <source>
        <dbReference type="Pfam" id="PF22244"/>
    </source>
</evidence>
<dbReference type="RefSeq" id="WP_011584625.1">
    <property type="nucleotide sequence ID" value="NC_008255.1"/>
</dbReference>
<dbReference type="Pfam" id="PF22244">
    <property type="entry name" value="GCE_fung"/>
    <property type="match status" value="1"/>
</dbReference>
<feature type="domain" description="Ig-like" evidence="7">
    <location>
        <begin position="787"/>
        <end position="861"/>
    </location>
</feature>
<dbReference type="AlphaFoldDB" id="A0A6N4SQB7"/>
<dbReference type="GO" id="GO:0004553">
    <property type="term" value="F:hydrolase activity, hydrolyzing O-glycosyl compounds"/>
    <property type="evidence" value="ECO:0007669"/>
    <property type="project" value="InterPro"/>
</dbReference>
<dbReference type="InterPro" id="IPR013783">
    <property type="entry name" value="Ig-like_fold"/>
</dbReference>
<dbReference type="Proteomes" id="UP000001822">
    <property type="component" value="Chromosome"/>
</dbReference>
<evidence type="ECO:0000259" key="5">
    <source>
        <dbReference type="Pfam" id="PF06452"/>
    </source>
</evidence>